<evidence type="ECO:0000256" key="2">
    <source>
        <dbReference type="SAM" id="Phobius"/>
    </source>
</evidence>
<proteinExistence type="predicted"/>
<organism evidence="3 4">
    <name type="scientific">Micromonospora pisi</name>
    <dbReference type="NCBI Taxonomy" id="589240"/>
    <lineage>
        <taxon>Bacteria</taxon>
        <taxon>Bacillati</taxon>
        <taxon>Actinomycetota</taxon>
        <taxon>Actinomycetes</taxon>
        <taxon>Micromonosporales</taxon>
        <taxon>Micromonosporaceae</taxon>
        <taxon>Micromonospora</taxon>
    </lineage>
</organism>
<sequence>MPLARTRAKLAAFVALAAAGAGAGISWWAVGVLLLTTAAIVVAAGLLGGPRLVRALLCLPSRPQPVRHRTERTKPDARLRSSGRTPAQPR</sequence>
<evidence type="ECO:0000313" key="3">
    <source>
        <dbReference type="EMBL" id="RKR88269.1"/>
    </source>
</evidence>
<feature type="transmembrane region" description="Helical" evidence="2">
    <location>
        <begin position="33"/>
        <end position="53"/>
    </location>
</feature>
<keyword evidence="2" id="KW-1133">Transmembrane helix</keyword>
<name>A0A495JJV0_9ACTN</name>
<accession>A0A495JJV0</accession>
<dbReference type="Proteomes" id="UP000277671">
    <property type="component" value="Unassembled WGS sequence"/>
</dbReference>
<keyword evidence="4" id="KW-1185">Reference proteome</keyword>
<gene>
    <name evidence="3" type="ORF">BDK92_2577</name>
</gene>
<feature type="region of interest" description="Disordered" evidence="1">
    <location>
        <begin position="64"/>
        <end position="90"/>
    </location>
</feature>
<protein>
    <submittedName>
        <fullName evidence="3">Uncharacterized protein</fullName>
    </submittedName>
</protein>
<reference evidence="3 4" key="1">
    <citation type="submission" date="2018-10" db="EMBL/GenBank/DDBJ databases">
        <title>Sequencing the genomes of 1000 actinobacteria strains.</title>
        <authorList>
            <person name="Klenk H.-P."/>
        </authorList>
    </citation>
    <scope>NUCLEOTIDE SEQUENCE [LARGE SCALE GENOMIC DNA]</scope>
    <source>
        <strain evidence="3 4">DSM 45175</strain>
    </source>
</reference>
<comment type="caution">
    <text evidence="3">The sequence shown here is derived from an EMBL/GenBank/DDBJ whole genome shotgun (WGS) entry which is preliminary data.</text>
</comment>
<evidence type="ECO:0000313" key="4">
    <source>
        <dbReference type="Proteomes" id="UP000277671"/>
    </source>
</evidence>
<dbReference type="EMBL" id="RBKT01000001">
    <property type="protein sequence ID" value="RKR88269.1"/>
    <property type="molecule type" value="Genomic_DNA"/>
</dbReference>
<evidence type="ECO:0000256" key="1">
    <source>
        <dbReference type="SAM" id="MobiDB-lite"/>
    </source>
</evidence>
<keyword evidence="2" id="KW-0472">Membrane</keyword>
<dbReference type="AlphaFoldDB" id="A0A495JJV0"/>
<keyword evidence="2" id="KW-0812">Transmembrane</keyword>